<sequence>MGSPGLALRRSCRAHNAFSVATALRSAFCTTHAHRQESAAAGKGPTLVREGGSDGKGDEGSGGSFASFEALAASLGGEAEMGNRGEQKSGRSGGRGDGNGDRGTLHGGQSSARVEGKGDDDGNATALRNIEGRQTRYRIKTSKGSAANLPRVQWKQEMQWVAQTVNRLSRSNPPQRPGPLQKDRIDYKPYWITPLMSPLGRQEQVPLPWTQDPKASTGHAMDRLEQEIADFAAYASPTVAERAARQAVFEAAAALVRAEVASPDTRTELFGSQKTGLALAHSDIDIRIYDAAWSEDDSKTAASTNRHHFGYRMKQLSETMENHTAWTSVVFRHAAFPIITAQHRETGIDVQLVCAPSTSAQQDWTRRYLDEIPHLGAVYQVLRCMLGMRGLIDVYYGGIGSYGLFIMLVAALKRRSSRYPITSAEQLRHFLKFYATFPIRKYGLTLHPAAKPFLKHDGLKTPTKSFIEAAHRRDDPIRAGQWAISRIKPLQPYLLCLQDPSNPTNDLGRKSNAIKHIIMSMSESSGRLERKMRHQNFSEEQLLTLSDVELKRLRAEDPSLLLPIVGRCHEVYASQRKRVEGFGQEVLAKQRSGEAASKDQSEA</sequence>
<name>A0A4U0U5H9_9PEZI</name>
<evidence type="ECO:0000313" key="5">
    <source>
        <dbReference type="Proteomes" id="UP000308549"/>
    </source>
</evidence>
<keyword evidence="5" id="KW-1185">Reference proteome</keyword>
<dbReference type="PANTHER" id="PTHR23092:SF15">
    <property type="entry name" value="INACTIVE NON-CANONICAL POLY(A) RNA POLYMERASE PROTEIN TRF4-2-RELATED"/>
    <property type="match status" value="1"/>
</dbReference>
<evidence type="ECO:0000256" key="2">
    <source>
        <dbReference type="SAM" id="Phobius"/>
    </source>
</evidence>
<dbReference type="GO" id="GO:0043634">
    <property type="term" value="P:polyadenylation-dependent ncRNA catabolic process"/>
    <property type="evidence" value="ECO:0007669"/>
    <property type="project" value="TreeGrafter"/>
</dbReference>
<dbReference type="Pfam" id="PF22600">
    <property type="entry name" value="MTPAP-like_central"/>
    <property type="match status" value="1"/>
</dbReference>
<dbReference type="PANTHER" id="PTHR23092">
    <property type="entry name" value="POLY(A) RNA POLYMERASE"/>
    <property type="match status" value="1"/>
</dbReference>
<feature type="domain" description="Poly(A) RNA polymerase mitochondrial-like central palm" evidence="3">
    <location>
        <begin position="224"/>
        <end position="354"/>
    </location>
</feature>
<feature type="region of interest" description="Disordered" evidence="1">
    <location>
        <begin position="76"/>
        <end position="129"/>
    </location>
</feature>
<dbReference type="AlphaFoldDB" id="A0A4U0U5H9"/>
<dbReference type="GO" id="GO:1990817">
    <property type="term" value="F:poly(A) RNA polymerase activity"/>
    <property type="evidence" value="ECO:0007669"/>
    <property type="project" value="InterPro"/>
</dbReference>
<dbReference type="InterPro" id="IPR045862">
    <property type="entry name" value="Trf4-like"/>
</dbReference>
<comment type="caution">
    <text evidence="4">The sequence shown here is derived from an EMBL/GenBank/DDBJ whole genome shotgun (WGS) entry which is preliminary data.</text>
</comment>
<dbReference type="OrthoDB" id="273917at2759"/>
<dbReference type="SUPFAM" id="SSF81631">
    <property type="entry name" value="PAP/OAS1 substrate-binding domain"/>
    <property type="match status" value="1"/>
</dbReference>
<proteinExistence type="predicted"/>
<feature type="transmembrane region" description="Helical" evidence="2">
    <location>
        <begin position="394"/>
        <end position="412"/>
    </location>
</feature>
<dbReference type="Gene3D" id="3.30.460.10">
    <property type="entry name" value="Beta Polymerase, domain 2"/>
    <property type="match status" value="1"/>
</dbReference>
<organism evidence="4 5">
    <name type="scientific">Salinomyces thailandicus</name>
    <dbReference type="NCBI Taxonomy" id="706561"/>
    <lineage>
        <taxon>Eukaryota</taxon>
        <taxon>Fungi</taxon>
        <taxon>Dikarya</taxon>
        <taxon>Ascomycota</taxon>
        <taxon>Pezizomycotina</taxon>
        <taxon>Dothideomycetes</taxon>
        <taxon>Dothideomycetidae</taxon>
        <taxon>Mycosphaerellales</taxon>
        <taxon>Teratosphaeriaceae</taxon>
        <taxon>Salinomyces</taxon>
    </lineage>
</organism>
<dbReference type="EMBL" id="NAJL01000011">
    <property type="protein sequence ID" value="TKA30393.1"/>
    <property type="molecule type" value="Genomic_DNA"/>
</dbReference>
<dbReference type="Proteomes" id="UP000308549">
    <property type="component" value="Unassembled WGS sequence"/>
</dbReference>
<dbReference type="SUPFAM" id="SSF81301">
    <property type="entry name" value="Nucleotidyltransferase"/>
    <property type="match status" value="1"/>
</dbReference>
<dbReference type="GO" id="GO:0031499">
    <property type="term" value="C:TRAMP complex"/>
    <property type="evidence" value="ECO:0007669"/>
    <property type="project" value="TreeGrafter"/>
</dbReference>
<keyword evidence="2" id="KW-0472">Membrane</keyword>
<feature type="region of interest" description="Disordered" evidence="1">
    <location>
        <begin position="36"/>
        <end position="64"/>
    </location>
</feature>
<keyword evidence="2" id="KW-0812">Transmembrane</keyword>
<dbReference type="InterPro" id="IPR043519">
    <property type="entry name" value="NT_sf"/>
</dbReference>
<dbReference type="GO" id="GO:0010605">
    <property type="term" value="P:negative regulation of macromolecule metabolic process"/>
    <property type="evidence" value="ECO:0007669"/>
    <property type="project" value="UniProtKB-ARBA"/>
</dbReference>
<dbReference type="GO" id="GO:0031123">
    <property type="term" value="P:RNA 3'-end processing"/>
    <property type="evidence" value="ECO:0007669"/>
    <property type="project" value="TreeGrafter"/>
</dbReference>
<dbReference type="GO" id="GO:0003729">
    <property type="term" value="F:mRNA binding"/>
    <property type="evidence" value="ECO:0007669"/>
    <property type="project" value="TreeGrafter"/>
</dbReference>
<keyword evidence="2" id="KW-1133">Transmembrane helix</keyword>
<evidence type="ECO:0000256" key="1">
    <source>
        <dbReference type="SAM" id="MobiDB-lite"/>
    </source>
</evidence>
<evidence type="ECO:0000313" key="4">
    <source>
        <dbReference type="EMBL" id="TKA30393.1"/>
    </source>
</evidence>
<dbReference type="Gene3D" id="1.10.1410.10">
    <property type="match status" value="1"/>
</dbReference>
<protein>
    <recommendedName>
        <fullName evidence="3">Poly(A) RNA polymerase mitochondrial-like central palm domain-containing protein</fullName>
    </recommendedName>
</protein>
<dbReference type="InterPro" id="IPR054708">
    <property type="entry name" value="MTPAP-like_central"/>
</dbReference>
<reference evidence="4 5" key="1">
    <citation type="submission" date="2017-03" db="EMBL/GenBank/DDBJ databases">
        <title>Genomes of endolithic fungi from Antarctica.</title>
        <authorList>
            <person name="Coleine C."/>
            <person name="Masonjones S."/>
            <person name="Stajich J.E."/>
        </authorList>
    </citation>
    <scope>NUCLEOTIDE SEQUENCE [LARGE SCALE GENOMIC DNA]</scope>
    <source>
        <strain evidence="4 5">CCFEE 6315</strain>
    </source>
</reference>
<evidence type="ECO:0000259" key="3">
    <source>
        <dbReference type="Pfam" id="PF22600"/>
    </source>
</evidence>
<gene>
    <name evidence="4" type="ORF">B0A50_02620</name>
</gene>
<accession>A0A4U0U5H9</accession>
<dbReference type="GO" id="GO:0005730">
    <property type="term" value="C:nucleolus"/>
    <property type="evidence" value="ECO:0007669"/>
    <property type="project" value="TreeGrafter"/>
</dbReference>